<feature type="transmembrane region" description="Helical" evidence="6">
    <location>
        <begin position="275"/>
        <end position="294"/>
    </location>
</feature>
<evidence type="ECO:0000313" key="7">
    <source>
        <dbReference type="EMBL" id="GAA4304563.1"/>
    </source>
</evidence>
<feature type="transmembrane region" description="Helical" evidence="6">
    <location>
        <begin position="88"/>
        <end position="107"/>
    </location>
</feature>
<dbReference type="InterPro" id="IPR000537">
    <property type="entry name" value="UbiA_prenyltransferase"/>
</dbReference>
<dbReference type="PANTHER" id="PTHR42723:SF1">
    <property type="entry name" value="CHLOROPHYLL SYNTHASE, CHLOROPLASTIC"/>
    <property type="match status" value="1"/>
</dbReference>
<evidence type="ECO:0000313" key="8">
    <source>
        <dbReference type="Proteomes" id="UP001501207"/>
    </source>
</evidence>
<comment type="caution">
    <text evidence="7">The sequence shown here is derived from an EMBL/GenBank/DDBJ whole genome shotgun (WGS) entry which is preliminary data.</text>
</comment>
<sequence>MQKAYAYLQLMRPANQLTAISDIWAGAAIAGCFAPEQWSAAMMGKVGWLSLAAFCLYGGGVVFNDVFDAGLDRVERPERAIPSGRVSLGSAVILGLVLLALGMAAALQVGLQSGVLGFAIVLAALTYDKWGKHYTLAGPLNMGLCRGLDLLLGMSMLPFLHIGLWGIAAVPVVYIAAVTMISRGEVHGGSRATLYGAALLYVLVLLALLFFAFHREELLIALPFLLAFGVMIFVPLTGAVREPAGPRIGKAVKAGVLALILMNASWVAASGSLPAALLTVLLLPLSLWVARLFAVT</sequence>
<evidence type="ECO:0000256" key="5">
    <source>
        <dbReference type="ARBA" id="ARBA00023136"/>
    </source>
</evidence>
<dbReference type="Gene3D" id="1.10.357.140">
    <property type="entry name" value="UbiA prenyltransferase"/>
    <property type="match status" value="1"/>
</dbReference>
<feature type="transmembrane region" description="Helical" evidence="6">
    <location>
        <begin position="159"/>
        <end position="181"/>
    </location>
</feature>
<dbReference type="Pfam" id="PF01040">
    <property type="entry name" value="UbiA"/>
    <property type="match status" value="1"/>
</dbReference>
<dbReference type="CDD" id="cd13964">
    <property type="entry name" value="PT_UbiA_1"/>
    <property type="match status" value="1"/>
</dbReference>
<evidence type="ECO:0000256" key="4">
    <source>
        <dbReference type="ARBA" id="ARBA00022989"/>
    </source>
</evidence>
<dbReference type="InterPro" id="IPR050475">
    <property type="entry name" value="Prenyltransferase_related"/>
</dbReference>
<evidence type="ECO:0000256" key="3">
    <source>
        <dbReference type="ARBA" id="ARBA00022692"/>
    </source>
</evidence>
<feature type="transmembrane region" description="Helical" evidence="6">
    <location>
        <begin position="219"/>
        <end position="239"/>
    </location>
</feature>
<dbReference type="PANTHER" id="PTHR42723">
    <property type="entry name" value="CHLOROPHYLL SYNTHASE"/>
    <property type="match status" value="1"/>
</dbReference>
<accession>A0ABP8FIF7</accession>
<evidence type="ECO:0000256" key="6">
    <source>
        <dbReference type="SAM" id="Phobius"/>
    </source>
</evidence>
<feature type="transmembrane region" description="Helical" evidence="6">
    <location>
        <begin position="193"/>
        <end position="213"/>
    </location>
</feature>
<dbReference type="RefSeq" id="WP_344976066.1">
    <property type="nucleotide sequence ID" value="NZ_BAABFN010000001.1"/>
</dbReference>
<organism evidence="7 8">
    <name type="scientific">Compostibacter hankyongensis</name>
    <dbReference type="NCBI Taxonomy" id="1007089"/>
    <lineage>
        <taxon>Bacteria</taxon>
        <taxon>Pseudomonadati</taxon>
        <taxon>Bacteroidota</taxon>
        <taxon>Chitinophagia</taxon>
        <taxon>Chitinophagales</taxon>
        <taxon>Chitinophagaceae</taxon>
        <taxon>Compostibacter</taxon>
    </lineage>
</organism>
<feature type="transmembrane region" description="Helical" evidence="6">
    <location>
        <begin position="46"/>
        <end position="67"/>
    </location>
</feature>
<keyword evidence="4 6" id="KW-1133">Transmembrane helix</keyword>
<keyword evidence="2" id="KW-1003">Cell membrane</keyword>
<feature type="transmembrane region" description="Helical" evidence="6">
    <location>
        <begin position="251"/>
        <end position="269"/>
    </location>
</feature>
<evidence type="ECO:0000256" key="2">
    <source>
        <dbReference type="ARBA" id="ARBA00022475"/>
    </source>
</evidence>
<evidence type="ECO:0000256" key="1">
    <source>
        <dbReference type="ARBA" id="ARBA00004141"/>
    </source>
</evidence>
<keyword evidence="8" id="KW-1185">Reference proteome</keyword>
<keyword evidence="3 6" id="KW-0812">Transmembrane</keyword>
<name>A0ABP8FIF7_9BACT</name>
<comment type="subcellular location">
    <subcellularLocation>
        <location evidence="1">Membrane</location>
        <topology evidence="1">Multi-pass membrane protein</topology>
    </subcellularLocation>
</comment>
<proteinExistence type="predicted"/>
<dbReference type="EMBL" id="BAABFN010000001">
    <property type="protein sequence ID" value="GAA4304563.1"/>
    <property type="molecule type" value="Genomic_DNA"/>
</dbReference>
<dbReference type="Proteomes" id="UP001501207">
    <property type="component" value="Unassembled WGS sequence"/>
</dbReference>
<dbReference type="NCBIfam" id="NF035940">
    <property type="entry name" value="prenyl_rel_EboC"/>
    <property type="match status" value="1"/>
</dbReference>
<reference evidence="8" key="1">
    <citation type="journal article" date="2019" name="Int. J. Syst. Evol. Microbiol.">
        <title>The Global Catalogue of Microorganisms (GCM) 10K type strain sequencing project: providing services to taxonomists for standard genome sequencing and annotation.</title>
        <authorList>
            <consortium name="The Broad Institute Genomics Platform"/>
            <consortium name="The Broad Institute Genome Sequencing Center for Infectious Disease"/>
            <person name="Wu L."/>
            <person name="Ma J."/>
        </authorList>
    </citation>
    <scope>NUCLEOTIDE SEQUENCE [LARGE SCALE GENOMIC DNA]</scope>
    <source>
        <strain evidence="8">JCM 17664</strain>
    </source>
</reference>
<dbReference type="InterPro" id="IPR044878">
    <property type="entry name" value="UbiA_sf"/>
</dbReference>
<protein>
    <submittedName>
        <fullName evidence="7">UbiA family prenyltransferase</fullName>
    </submittedName>
</protein>
<keyword evidence="5 6" id="KW-0472">Membrane</keyword>
<gene>
    <name evidence="7" type="ORF">GCM10023143_09110</name>
</gene>